<dbReference type="SUPFAM" id="SSF53738">
    <property type="entry name" value="Phosphoglucomutase, first 3 domains"/>
    <property type="match status" value="3"/>
</dbReference>
<dbReference type="NCBIfam" id="TIGR03990">
    <property type="entry name" value="Arch_GlmM"/>
    <property type="match status" value="1"/>
</dbReference>
<feature type="domain" description="Alpha-D-phosphohexomutase C-terminal" evidence="8">
    <location>
        <begin position="395"/>
        <end position="453"/>
    </location>
</feature>
<dbReference type="Pfam" id="PF00408">
    <property type="entry name" value="PGM_PMM_IV"/>
    <property type="match status" value="1"/>
</dbReference>
<feature type="domain" description="Alpha-D-phosphohexomutase alpha/beta/alpha" evidence="11">
    <location>
        <begin position="270"/>
        <end position="374"/>
    </location>
</feature>
<proteinExistence type="inferred from homology"/>
<dbReference type="InterPro" id="IPR016066">
    <property type="entry name" value="A-D-PHexomutase_CS"/>
</dbReference>
<dbReference type="PROSITE" id="PS00710">
    <property type="entry name" value="PGM_PMM"/>
    <property type="match status" value="1"/>
</dbReference>
<dbReference type="Gene3D" id="3.30.310.50">
    <property type="entry name" value="Alpha-D-phosphohexomutase, C-terminal domain"/>
    <property type="match status" value="1"/>
</dbReference>
<evidence type="ECO:0000256" key="7">
    <source>
        <dbReference type="RuleBase" id="RU004326"/>
    </source>
</evidence>
<feature type="domain" description="Alpha-D-phosphohexomutase alpha/beta/alpha" evidence="10">
    <location>
        <begin position="171"/>
        <end position="263"/>
    </location>
</feature>
<evidence type="ECO:0000256" key="5">
    <source>
        <dbReference type="ARBA" id="ARBA00022842"/>
    </source>
</evidence>
<dbReference type="FunFam" id="3.30.310.50:FF:000006">
    <property type="entry name" value="Phosphoglucosamine mutase"/>
    <property type="match status" value="1"/>
</dbReference>
<keyword evidence="5 7" id="KW-0460">Magnesium</keyword>
<dbReference type="GO" id="GO:0005829">
    <property type="term" value="C:cytosol"/>
    <property type="evidence" value="ECO:0007669"/>
    <property type="project" value="TreeGrafter"/>
</dbReference>
<keyword evidence="13" id="KW-1185">Reference proteome</keyword>
<evidence type="ECO:0000313" key="12">
    <source>
        <dbReference type="EMBL" id="SDZ99382.1"/>
    </source>
</evidence>
<evidence type="ECO:0000259" key="8">
    <source>
        <dbReference type="Pfam" id="PF00408"/>
    </source>
</evidence>
<evidence type="ECO:0000259" key="10">
    <source>
        <dbReference type="Pfam" id="PF02879"/>
    </source>
</evidence>
<dbReference type="Pfam" id="PF02880">
    <property type="entry name" value="PGM_PMM_III"/>
    <property type="match status" value="1"/>
</dbReference>
<dbReference type="GO" id="GO:0009252">
    <property type="term" value="P:peptidoglycan biosynthetic process"/>
    <property type="evidence" value="ECO:0007669"/>
    <property type="project" value="TreeGrafter"/>
</dbReference>
<dbReference type="InterPro" id="IPR005841">
    <property type="entry name" value="Alpha-D-phosphohexomutase_SF"/>
</dbReference>
<dbReference type="GO" id="GO:0008966">
    <property type="term" value="F:phosphoglucosamine mutase activity"/>
    <property type="evidence" value="ECO:0007669"/>
    <property type="project" value="InterPro"/>
</dbReference>
<reference evidence="13" key="1">
    <citation type="submission" date="2016-10" db="EMBL/GenBank/DDBJ databases">
        <authorList>
            <person name="Varghese N."/>
            <person name="Submissions S."/>
        </authorList>
    </citation>
    <scope>NUCLEOTIDE SEQUENCE [LARGE SCALE GENOMIC DNA]</scope>
    <source>
        <strain evidence="13">DSM 23842</strain>
    </source>
</reference>
<evidence type="ECO:0000259" key="11">
    <source>
        <dbReference type="Pfam" id="PF02880"/>
    </source>
</evidence>
<dbReference type="RefSeq" id="WP_092133007.1">
    <property type="nucleotide sequence ID" value="NZ_FNQK01000005.1"/>
</dbReference>
<evidence type="ECO:0000256" key="6">
    <source>
        <dbReference type="ARBA" id="ARBA00023235"/>
    </source>
</evidence>
<dbReference type="EMBL" id="FNQK01000005">
    <property type="protein sequence ID" value="SDZ99382.1"/>
    <property type="molecule type" value="Genomic_DNA"/>
</dbReference>
<evidence type="ECO:0000256" key="2">
    <source>
        <dbReference type="ARBA" id="ARBA00010231"/>
    </source>
</evidence>
<keyword evidence="4 7" id="KW-0479">Metal-binding</keyword>
<dbReference type="SUPFAM" id="SSF55957">
    <property type="entry name" value="Phosphoglucomutase, C-terminal domain"/>
    <property type="match status" value="1"/>
</dbReference>
<dbReference type="InterPro" id="IPR005844">
    <property type="entry name" value="A-D-PHexomutase_a/b/a-I"/>
</dbReference>
<keyword evidence="6" id="KW-0413">Isomerase</keyword>
<dbReference type="InterPro" id="IPR036900">
    <property type="entry name" value="A-D-PHexomutase_C_sf"/>
</dbReference>
<protein>
    <submittedName>
        <fullName evidence="12">Phosphomannomutase</fullName>
    </submittedName>
</protein>
<dbReference type="InterPro" id="IPR005845">
    <property type="entry name" value="A-D-PHexomutase_a/b/a-II"/>
</dbReference>
<dbReference type="AlphaFoldDB" id="A0A1H3XLB3"/>
<dbReference type="FunFam" id="3.40.120.10:FF:000020">
    <property type="entry name" value="Phosphoglucosamine mutase"/>
    <property type="match status" value="1"/>
</dbReference>
<dbReference type="InterPro" id="IPR016055">
    <property type="entry name" value="A-D-PHexomutase_a/b/a-I/II/III"/>
</dbReference>
<gene>
    <name evidence="12" type="ORF">SAMN04487990_10546</name>
</gene>
<sequence>MTLIKSISGIRGTIGGEVGENLTPIDAVKYAAAYGTWIKQQLNKDSYRVVVGRDARLSGEMIQNLVMQTLVGMGIHVIDLDLSTTPTVEIAVPLEHADGGIILTASHNPKEWNALKLLNSKGEFLNAVEGAKILELAESDSMQFALVDDLGKITKNDAYIDIHIDEVLDLEVVNTHAIAKANFKVVVDGVNSTGGIAIPLLLERLGVEPVKLYCDPTGHFPHNPEPLKEHLTDLSDAVKKERADFGIVVDPDVDRLAFMDENGEMFGEEYTLVACADYVLSKTPGNTVSNMSSTRALRDVTEKHGGTYEASAVGEVNVVDLMKKNNAVIGGEGNGGIIYPESHYGRDALVGVALFLSLLAEKKMKVSELRKTYTSYFMSKKKVALTPEIDVDAILAAMTEKYKNEKLTTIDGVKIDFAENWVHLRKSNTEPIIRVYTEAKSQELADSLADEMIAEIHAVVNA</sequence>
<dbReference type="OrthoDB" id="9806956at2"/>
<name>A0A1H3XLB3_BIZPA</name>
<dbReference type="GO" id="GO:0005975">
    <property type="term" value="P:carbohydrate metabolic process"/>
    <property type="evidence" value="ECO:0007669"/>
    <property type="project" value="InterPro"/>
</dbReference>
<dbReference type="STRING" id="283786.SAMN04487990_10546"/>
<evidence type="ECO:0000259" key="9">
    <source>
        <dbReference type="Pfam" id="PF02878"/>
    </source>
</evidence>
<comment type="similarity">
    <text evidence="2 7">Belongs to the phosphohexose mutase family.</text>
</comment>
<evidence type="ECO:0000256" key="3">
    <source>
        <dbReference type="ARBA" id="ARBA00022553"/>
    </source>
</evidence>
<organism evidence="12 13">
    <name type="scientific">Bizionia paragorgiae</name>
    <dbReference type="NCBI Taxonomy" id="283786"/>
    <lineage>
        <taxon>Bacteria</taxon>
        <taxon>Pseudomonadati</taxon>
        <taxon>Bacteroidota</taxon>
        <taxon>Flavobacteriia</taxon>
        <taxon>Flavobacteriales</taxon>
        <taxon>Flavobacteriaceae</taxon>
        <taxon>Bizionia</taxon>
    </lineage>
</organism>
<dbReference type="PRINTS" id="PR00509">
    <property type="entry name" value="PGMPMM"/>
</dbReference>
<dbReference type="GO" id="GO:0006048">
    <property type="term" value="P:UDP-N-acetylglucosamine biosynthetic process"/>
    <property type="evidence" value="ECO:0007669"/>
    <property type="project" value="TreeGrafter"/>
</dbReference>
<dbReference type="InterPro" id="IPR024086">
    <property type="entry name" value="GlmM_arc-type"/>
</dbReference>
<dbReference type="GO" id="GO:0004615">
    <property type="term" value="F:phosphomannomutase activity"/>
    <property type="evidence" value="ECO:0007669"/>
    <property type="project" value="TreeGrafter"/>
</dbReference>
<keyword evidence="3" id="KW-0597">Phosphoprotein</keyword>
<dbReference type="Gene3D" id="3.40.120.10">
    <property type="entry name" value="Alpha-D-Glucose-1,6-Bisphosphate, subunit A, domain 3"/>
    <property type="match status" value="3"/>
</dbReference>
<dbReference type="PANTHER" id="PTHR42946">
    <property type="entry name" value="PHOSPHOHEXOSE MUTASE"/>
    <property type="match status" value="1"/>
</dbReference>
<dbReference type="Pfam" id="PF02879">
    <property type="entry name" value="PGM_PMM_II"/>
    <property type="match status" value="1"/>
</dbReference>
<accession>A0A1H3XLB3</accession>
<dbReference type="GO" id="GO:0000287">
    <property type="term" value="F:magnesium ion binding"/>
    <property type="evidence" value="ECO:0007669"/>
    <property type="project" value="InterPro"/>
</dbReference>
<dbReference type="InterPro" id="IPR005843">
    <property type="entry name" value="A-D-PHexomutase_C"/>
</dbReference>
<dbReference type="Proteomes" id="UP000198846">
    <property type="component" value="Unassembled WGS sequence"/>
</dbReference>
<comment type="cofactor">
    <cofactor evidence="1">
        <name>Mg(2+)</name>
        <dbReference type="ChEBI" id="CHEBI:18420"/>
    </cofactor>
</comment>
<dbReference type="Pfam" id="PF02878">
    <property type="entry name" value="PGM_PMM_I"/>
    <property type="match status" value="1"/>
</dbReference>
<evidence type="ECO:0000256" key="4">
    <source>
        <dbReference type="ARBA" id="ARBA00022723"/>
    </source>
</evidence>
<evidence type="ECO:0000313" key="13">
    <source>
        <dbReference type="Proteomes" id="UP000198846"/>
    </source>
</evidence>
<evidence type="ECO:0000256" key="1">
    <source>
        <dbReference type="ARBA" id="ARBA00001946"/>
    </source>
</evidence>
<dbReference type="InterPro" id="IPR050060">
    <property type="entry name" value="Phosphoglucosamine_mutase"/>
</dbReference>
<dbReference type="PANTHER" id="PTHR42946:SF1">
    <property type="entry name" value="PHOSPHOGLUCOMUTASE (ALPHA-D-GLUCOSE-1,6-BISPHOSPHATE-DEPENDENT)"/>
    <property type="match status" value="1"/>
</dbReference>
<dbReference type="InterPro" id="IPR005846">
    <property type="entry name" value="A-D-PHexomutase_a/b/a-III"/>
</dbReference>
<feature type="domain" description="Alpha-D-phosphohexomutase alpha/beta/alpha" evidence="9">
    <location>
        <begin position="8"/>
        <end position="140"/>
    </location>
</feature>